<gene>
    <name evidence="3" type="ORF">FHR04_12520</name>
</gene>
<proteinExistence type="predicted"/>
<evidence type="ECO:0000259" key="2">
    <source>
        <dbReference type="PROSITE" id="PS50994"/>
    </source>
</evidence>
<dbReference type="InterPro" id="IPR012337">
    <property type="entry name" value="RNaseH-like_sf"/>
</dbReference>
<accession>A0A5C4Y4B6</accession>
<dbReference type="PANTHER" id="PTHR47515">
    <property type="entry name" value="LOW CALCIUM RESPONSE LOCUS PROTEIN T"/>
    <property type="match status" value="1"/>
</dbReference>
<dbReference type="EMBL" id="VDMO01000012">
    <property type="protein sequence ID" value="TNM70717.1"/>
    <property type="molecule type" value="Genomic_DNA"/>
</dbReference>
<dbReference type="AlphaFoldDB" id="A0A5C4Y4B6"/>
<dbReference type="PROSITE" id="PS50994">
    <property type="entry name" value="INTEGRASE"/>
    <property type="match status" value="1"/>
</dbReference>
<reference evidence="3 4" key="1">
    <citation type="submission" date="2019-06" db="EMBL/GenBank/DDBJ databases">
        <title>Genome sequence of Deinococcus radiopugnans ATCC 19172.</title>
        <authorList>
            <person name="Maclea K.S."/>
            <person name="Maynard C.R."/>
        </authorList>
    </citation>
    <scope>NUCLEOTIDE SEQUENCE [LARGE SCALE GENOMIC DNA]</scope>
    <source>
        <strain evidence="3 4">ATCC 19172</strain>
    </source>
</reference>
<organism evidence="3 4">
    <name type="scientific">Deinococcus radiopugnans ATCC 19172</name>
    <dbReference type="NCBI Taxonomy" id="585398"/>
    <lineage>
        <taxon>Bacteria</taxon>
        <taxon>Thermotogati</taxon>
        <taxon>Deinococcota</taxon>
        <taxon>Deinococci</taxon>
        <taxon>Deinococcales</taxon>
        <taxon>Deinococcaceae</taxon>
        <taxon>Deinococcus</taxon>
    </lineage>
</organism>
<sequence>MEAQFGMGVCSSKRGSPAFFRSDNGSDFTAVISGSGSPYRTLEPETPSQENRGFSGFAESFHARLRAEGLNQEVFYSAKHAQVLLDDWRAFYNVRRPHLSLSYRIPDEVAEQARGRAAAPFAETTPQMWPSARPLGEPGKPMLSP</sequence>
<feature type="domain" description="Integrase catalytic" evidence="2">
    <location>
        <begin position="1"/>
        <end position="114"/>
    </location>
</feature>
<evidence type="ECO:0000313" key="4">
    <source>
        <dbReference type="Proteomes" id="UP000313988"/>
    </source>
</evidence>
<dbReference type="Pfam" id="PF13683">
    <property type="entry name" value="rve_3"/>
    <property type="match status" value="1"/>
</dbReference>
<protein>
    <submittedName>
        <fullName evidence="3">Transposase</fullName>
    </submittedName>
</protein>
<feature type="region of interest" description="Disordered" evidence="1">
    <location>
        <begin position="120"/>
        <end position="145"/>
    </location>
</feature>
<evidence type="ECO:0000313" key="3">
    <source>
        <dbReference type="EMBL" id="TNM70717.1"/>
    </source>
</evidence>
<evidence type="ECO:0000256" key="1">
    <source>
        <dbReference type="SAM" id="MobiDB-lite"/>
    </source>
</evidence>
<dbReference type="Proteomes" id="UP000313988">
    <property type="component" value="Unassembled WGS sequence"/>
</dbReference>
<dbReference type="InterPro" id="IPR001584">
    <property type="entry name" value="Integrase_cat-core"/>
</dbReference>
<comment type="caution">
    <text evidence="3">The sequence shown here is derived from an EMBL/GenBank/DDBJ whole genome shotgun (WGS) entry which is preliminary data.</text>
</comment>
<dbReference type="PANTHER" id="PTHR47515:SF1">
    <property type="entry name" value="BLR2054 PROTEIN"/>
    <property type="match status" value="1"/>
</dbReference>
<dbReference type="SUPFAM" id="SSF53098">
    <property type="entry name" value="Ribonuclease H-like"/>
    <property type="match status" value="1"/>
</dbReference>
<dbReference type="GO" id="GO:0015074">
    <property type="term" value="P:DNA integration"/>
    <property type="evidence" value="ECO:0007669"/>
    <property type="project" value="InterPro"/>
</dbReference>
<name>A0A5C4Y4B6_9DEIO</name>